<accession>A0AAV4QT97</accession>
<reference evidence="2 3" key="1">
    <citation type="submission" date="2021-06" db="EMBL/GenBank/DDBJ databases">
        <title>Caerostris extrusa draft genome.</title>
        <authorList>
            <person name="Kono N."/>
            <person name="Arakawa K."/>
        </authorList>
    </citation>
    <scope>NUCLEOTIDE SEQUENCE [LARGE SCALE GENOMIC DNA]</scope>
</reference>
<keyword evidence="3" id="KW-1185">Reference proteome</keyword>
<dbReference type="AlphaFoldDB" id="A0AAV4QT97"/>
<sequence length="165" mass="18656">MDGQQSRQQAKVLRQNKQPPASFSGTHEFLRNWKLSRPSRPYPLHDSVSSSEEHLLQLLKQKNPLPCLRKKNLRVLNGLKSGCLEPKECGKMFDCLVSWSEARFPLSKTLSQDTRKVTQKNTAVCVKALIRTPTSSFCKTLSHALNVCYLGQPSGDSKMRKVKES</sequence>
<dbReference type="EMBL" id="BPLR01006630">
    <property type="protein sequence ID" value="GIY11291.1"/>
    <property type="molecule type" value="Genomic_DNA"/>
</dbReference>
<evidence type="ECO:0000313" key="2">
    <source>
        <dbReference type="EMBL" id="GIY11291.1"/>
    </source>
</evidence>
<organism evidence="2 3">
    <name type="scientific">Caerostris extrusa</name>
    <name type="common">Bark spider</name>
    <name type="synonym">Caerostris bankana</name>
    <dbReference type="NCBI Taxonomy" id="172846"/>
    <lineage>
        <taxon>Eukaryota</taxon>
        <taxon>Metazoa</taxon>
        <taxon>Ecdysozoa</taxon>
        <taxon>Arthropoda</taxon>
        <taxon>Chelicerata</taxon>
        <taxon>Arachnida</taxon>
        <taxon>Araneae</taxon>
        <taxon>Araneomorphae</taxon>
        <taxon>Entelegynae</taxon>
        <taxon>Araneoidea</taxon>
        <taxon>Araneidae</taxon>
        <taxon>Caerostris</taxon>
    </lineage>
</organism>
<protein>
    <submittedName>
        <fullName evidence="2">Uncharacterized protein</fullName>
    </submittedName>
</protein>
<proteinExistence type="predicted"/>
<evidence type="ECO:0000256" key="1">
    <source>
        <dbReference type="SAM" id="MobiDB-lite"/>
    </source>
</evidence>
<feature type="region of interest" description="Disordered" evidence="1">
    <location>
        <begin position="1"/>
        <end position="25"/>
    </location>
</feature>
<name>A0AAV4QT97_CAEEX</name>
<dbReference type="Proteomes" id="UP001054945">
    <property type="component" value="Unassembled WGS sequence"/>
</dbReference>
<comment type="caution">
    <text evidence="2">The sequence shown here is derived from an EMBL/GenBank/DDBJ whole genome shotgun (WGS) entry which is preliminary data.</text>
</comment>
<gene>
    <name evidence="2" type="ORF">CEXT_162661</name>
</gene>
<evidence type="ECO:0000313" key="3">
    <source>
        <dbReference type="Proteomes" id="UP001054945"/>
    </source>
</evidence>